<evidence type="ECO:0000313" key="2">
    <source>
        <dbReference type="Proteomes" id="UP001154282"/>
    </source>
</evidence>
<dbReference type="AlphaFoldDB" id="A0AAV0I0S0"/>
<comment type="caution">
    <text evidence="1">The sequence shown here is derived from an EMBL/GenBank/DDBJ whole genome shotgun (WGS) entry which is preliminary data.</text>
</comment>
<reference evidence="1" key="1">
    <citation type="submission" date="2022-08" db="EMBL/GenBank/DDBJ databases">
        <authorList>
            <person name="Gutierrez-Valencia J."/>
        </authorList>
    </citation>
    <scope>NUCLEOTIDE SEQUENCE</scope>
</reference>
<evidence type="ECO:0000313" key="1">
    <source>
        <dbReference type="EMBL" id="CAI0390643.1"/>
    </source>
</evidence>
<name>A0AAV0I0S0_9ROSI</name>
<proteinExistence type="predicted"/>
<gene>
    <name evidence="1" type="ORF">LITE_LOCUS6824</name>
</gene>
<organism evidence="1 2">
    <name type="scientific">Linum tenue</name>
    <dbReference type="NCBI Taxonomy" id="586396"/>
    <lineage>
        <taxon>Eukaryota</taxon>
        <taxon>Viridiplantae</taxon>
        <taxon>Streptophyta</taxon>
        <taxon>Embryophyta</taxon>
        <taxon>Tracheophyta</taxon>
        <taxon>Spermatophyta</taxon>
        <taxon>Magnoliopsida</taxon>
        <taxon>eudicotyledons</taxon>
        <taxon>Gunneridae</taxon>
        <taxon>Pentapetalae</taxon>
        <taxon>rosids</taxon>
        <taxon>fabids</taxon>
        <taxon>Malpighiales</taxon>
        <taxon>Linaceae</taxon>
        <taxon>Linum</taxon>
    </lineage>
</organism>
<feature type="non-terminal residue" evidence="1">
    <location>
        <position position="42"/>
    </location>
</feature>
<sequence>MKPGGFGDVPIGCVRRRCSNWKIKKRQLWSHSLGLKRPPKER</sequence>
<dbReference type="Proteomes" id="UP001154282">
    <property type="component" value="Unassembled WGS sequence"/>
</dbReference>
<keyword evidence="2" id="KW-1185">Reference proteome</keyword>
<accession>A0AAV0I0S0</accession>
<protein>
    <submittedName>
        <fullName evidence="1">Uncharacterized protein</fullName>
    </submittedName>
</protein>
<dbReference type="EMBL" id="CAMGYJ010000003">
    <property type="protein sequence ID" value="CAI0390643.1"/>
    <property type="molecule type" value="Genomic_DNA"/>
</dbReference>